<evidence type="ECO:0000313" key="11">
    <source>
        <dbReference type="Proteomes" id="UP000032683"/>
    </source>
</evidence>
<feature type="domain" description="Type II secretion system protein GspF" evidence="9">
    <location>
        <begin position="289"/>
        <end position="410"/>
    </location>
</feature>
<dbReference type="Pfam" id="PF00482">
    <property type="entry name" value="T2SSF"/>
    <property type="match status" value="2"/>
</dbReference>
<dbReference type="PANTHER" id="PTHR30012:SF0">
    <property type="entry name" value="TYPE II SECRETION SYSTEM PROTEIN F-RELATED"/>
    <property type="match status" value="1"/>
</dbReference>
<dbReference type="GO" id="GO:0005886">
    <property type="term" value="C:plasma membrane"/>
    <property type="evidence" value="ECO:0007669"/>
    <property type="project" value="UniProtKB-SubCell"/>
</dbReference>
<evidence type="ECO:0000256" key="4">
    <source>
        <dbReference type="ARBA" id="ARBA00022519"/>
    </source>
</evidence>
<gene>
    <name evidence="10" type="ORF">Gxy13693_031_048</name>
</gene>
<dbReference type="Gene3D" id="1.20.81.30">
    <property type="entry name" value="Type II secretion system (T2SS), domain F"/>
    <property type="match status" value="2"/>
</dbReference>
<comment type="caution">
    <text evidence="10">The sequence shown here is derived from an EMBL/GenBank/DDBJ whole genome shotgun (WGS) entry which is preliminary data.</text>
</comment>
<sequence length="421" mass="45141">MSQPSPASHTFRFSALTPDGQTIRGMVSAGSEAEAVAWIRRQGNLPLRAEPGGMGITRFLLGWLPSGNLRFAGRRHGLRRAEVTHMTRELSVMLAAGQDLDRAMRFLVETAGGSRMRAVLERIRVALRDGRSLHVALASCPDSFPPLYVGLVRAAEAGGSLPATLEHLAGMMERERALVATIQSAMIYPALLSVAAVGSVVLLLTQVLPQFVPLFMENGATLPPSTRLLIGAGHWLGQYGIIMLFGLFLIGMGGRWMLRQPGPRLRADRLWLHLPVIGVLLRETIAARFTRTLGTLLTNGVPLLAALGIVRDVIGNRAVLGAVEQATDTARSGGVLSRSLGASGLFPSRTIHLIRLGEDTAQLGPLALRAAGIHEEQVRLRVQRLVALLVPLITIIMGAMIAGIVSSLMLAMLGLNDLAQH</sequence>
<organism evidence="10 11">
    <name type="scientific">Komagataeibacter xylinus NBRC 13693</name>
    <dbReference type="NCBI Taxonomy" id="1234668"/>
    <lineage>
        <taxon>Bacteria</taxon>
        <taxon>Pseudomonadati</taxon>
        <taxon>Pseudomonadota</taxon>
        <taxon>Alphaproteobacteria</taxon>
        <taxon>Acetobacterales</taxon>
        <taxon>Acetobacteraceae</taxon>
        <taxon>Komagataeibacter</taxon>
    </lineage>
</organism>
<evidence type="ECO:0000313" key="10">
    <source>
        <dbReference type="EMBL" id="GAN99729.1"/>
    </source>
</evidence>
<keyword evidence="5 8" id="KW-0812">Transmembrane</keyword>
<protein>
    <submittedName>
        <fullName evidence="10">Secretion system type II protein F</fullName>
    </submittedName>
</protein>
<feature type="transmembrane region" description="Helical" evidence="8">
    <location>
        <begin position="186"/>
        <end position="208"/>
    </location>
</feature>
<dbReference type="GO" id="GO:0015628">
    <property type="term" value="P:protein secretion by the type II secretion system"/>
    <property type="evidence" value="ECO:0007669"/>
    <property type="project" value="TreeGrafter"/>
</dbReference>
<keyword evidence="3" id="KW-1003">Cell membrane</keyword>
<keyword evidence="6 8" id="KW-1133">Transmembrane helix</keyword>
<comment type="subcellular location">
    <subcellularLocation>
        <location evidence="1">Cell inner membrane</location>
        <topology evidence="1">Multi-pass membrane protein</topology>
    </subcellularLocation>
</comment>
<evidence type="ECO:0000256" key="3">
    <source>
        <dbReference type="ARBA" id="ARBA00022475"/>
    </source>
</evidence>
<dbReference type="EMBL" id="BANJ01000031">
    <property type="protein sequence ID" value="GAN99729.1"/>
    <property type="molecule type" value="Genomic_DNA"/>
</dbReference>
<dbReference type="AlphaFoldDB" id="A0A0D6Q8H7"/>
<dbReference type="RefSeq" id="WP_048856262.1">
    <property type="nucleotide sequence ID" value="NZ_BANJ01000031.1"/>
</dbReference>
<dbReference type="InterPro" id="IPR018076">
    <property type="entry name" value="T2SS_GspF_dom"/>
</dbReference>
<proteinExistence type="inferred from homology"/>
<evidence type="ECO:0000256" key="6">
    <source>
        <dbReference type="ARBA" id="ARBA00022989"/>
    </source>
</evidence>
<dbReference type="Proteomes" id="UP000032683">
    <property type="component" value="Unassembled WGS sequence"/>
</dbReference>
<reference evidence="10 11" key="1">
    <citation type="submission" date="2012-11" db="EMBL/GenBank/DDBJ databases">
        <title>Whole genome sequence of Gluconacetobacter xylinus NBRC 13693.</title>
        <authorList>
            <person name="Azuma Y."/>
            <person name="Higashiura N."/>
            <person name="Hirakawa H."/>
            <person name="Matsushita K."/>
        </authorList>
    </citation>
    <scope>NUCLEOTIDE SEQUENCE [LARGE SCALE GENOMIC DNA]</scope>
    <source>
        <strain evidence="10 11">NBRC 13693</strain>
    </source>
</reference>
<feature type="transmembrane region" description="Helical" evidence="8">
    <location>
        <begin position="385"/>
        <end position="415"/>
    </location>
</feature>
<evidence type="ECO:0000256" key="8">
    <source>
        <dbReference type="SAM" id="Phobius"/>
    </source>
</evidence>
<dbReference type="InterPro" id="IPR042094">
    <property type="entry name" value="T2SS_GspF_sf"/>
</dbReference>
<feature type="domain" description="Type II secretion system protein GspF" evidence="9">
    <location>
        <begin position="87"/>
        <end position="209"/>
    </location>
</feature>
<dbReference type="InterPro" id="IPR003004">
    <property type="entry name" value="GspF/PilC"/>
</dbReference>
<evidence type="ECO:0000259" key="9">
    <source>
        <dbReference type="Pfam" id="PF00482"/>
    </source>
</evidence>
<dbReference type="PANTHER" id="PTHR30012">
    <property type="entry name" value="GENERAL SECRETION PATHWAY PROTEIN"/>
    <property type="match status" value="1"/>
</dbReference>
<keyword evidence="7 8" id="KW-0472">Membrane</keyword>
<dbReference type="FunFam" id="1.20.81.30:FF:000001">
    <property type="entry name" value="Type II secretion system protein F"/>
    <property type="match status" value="1"/>
</dbReference>
<keyword evidence="4" id="KW-0997">Cell inner membrane</keyword>
<evidence type="ECO:0000256" key="7">
    <source>
        <dbReference type="ARBA" id="ARBA00023136"/>
    </source>
</evidence>
<comment type="similarity">
    <text evidence="2">Belongs to the GSP F family.</text>
</comment>
<dbReference type="PRINTS" id="PR00812">
    <property type="entry name" value="BCTERIALGSPF"/>
</dbReference>
<feature type="transmembrane region" description="Helical" evidence="8">
    <location>
        <begin position="228"/>
        <end position="250"/>
    </location>
</feature>
<name>A0A0D6Q8H7_KOMXY</name>
<accession>A0A0D6Q8H7</accession>
<evidence type="ECO:0000256" key="2">
    <source>
        <dbReference type="ARBA" id="ARBA00005745"/>
    </source>
</evidence>
<evidence type="ECO:0000256" key="5">
    <source>
        <dbReference type="ARBA" id="ARBA00022692"/>
    </source>
</evidence>
<evidence type="ECO:0000256" key="1">
    <source>
        <dbReference type="ARBA" id="ARBA00004429"/>
    </source>
</evidence>